<evidence type="ECO:0000259" key="1">
    <source>
        <dbReference type="PROSITE" id="PS51664"/>
    </source>
</evidence>
<protein>
    <recommendedName>
        <fullName evidence="1">YcaO domain-containing protein</fullName>
    </recommendedName>
</protein>
<gene>
    <name evidence="2" type="ORF">GCM10009754_08870</name>
</gene>
<dbReference type="InterPro" id="IPR003776">
    <property type="entry name" value="YcaO-like_dom"/>
</dbReference>
<sequence length="396" mass="42576">MTKGLLDRAVGWRQGVLAELRPVPRSLADLDVPGWAAVTEPFRAGGTSGGAGAHAREAAIAEALERHAAATCPLESVPVPENAVHWPLADFTLHSPAQRAHRRFPYRYEDAGYARAWTLPGNAEIWVPAGLVGLRPEHGLPATSSGLAAGPSTVHALLRATQELVERDALTVSWLHSLAPPEIPIPAGLREPVEALGGDVRAFDLTPVYSPHPVIAVAGTLPLGGRPRATLGLACRADTGEALEKAWLEWTQGTVFLEVWLAANEKTVLKPRQVTDFDAHAAYYTSRPRDWDRLPWWRGPAGAAPESSSAHGTAAELAELVRALRGHRIRLAYRELTTPELAAVGLNAVRVLSPDLTPLHSDHRWPFLGGTTADLARRYPDATPGVFPNPNPHPLG</sequence>
<dbReference type="Gene3D" id="3.30.1330.230">
    <property type="match status" value="1"/>
</dbReference>
<feature type="domain" description="YcaO" evidence="1">
    <location>
        <begin position="46"/>
        <end position="396"/>
    </location>
</feature>
<accession>A0ABP5BFK3</accession>
<evidence type="ECO:0000313" key="3">
    <source>
        <dbReference type="Proteomes" id="UP001501116"/>
    </source>
</evidence>
<keyword evidence="3" id="KW-1185">Reference proteome</keyword>
<dbReference type="PANTHER" id="PTHR37809:SF1">
    <property type="entry name" value="RIBOSOMAL PROTEIN S12 METHYLTHIOTRANSFERASE ACCESSORY FACTOR YCAO"/>
    <property type="match status" value="1"/>
</dbReference>
<evidence type="ECO:0000313" key="2">
    <source>
        <dbReference type="EMBL" id="GAA1943683.1"/>
    </source>
</evidence>
<dbReference type="RefSeq" id="WP_344413678.1">
    <property type="nucleotide sequence ID" value="NZ_BAAANN010000003.1"/>
</dbReference>
<organism evidence="2 3">
    <name type="scientific">Amycolatopsis minnesotensis</name>
    <dbReference type="NCBI Taxonomy" id="337894"/>
    <lineage>
        <taxon>Bacteria</taxon>
        <taxon>Bacillati</taxon>
        <taxon>Actinomycetota</taxon>
        <taxon>Actinomycetes</taxon>
        <taxon>Pseudonocardiales</taxon>
        <taxon>Pseudonocardiaceae</taxon>
        <taxon>Amycolatopsis</taxon>
    </lineage>
</organism>
<name>A0ABP5BFK3_9PSEU</name>
<dbReference type="Pfam" id="PF02624">
    <property type="entry name" value="YcaO"/>
    <property type="match status" value="1"/>
</dbReference>
<proteinExistence type="predicted"/>
<dbReference type="PROSITE" id="PS51664">
    <property type="entry name" value="YCAO"/>
    <property type="match status" value="1"/>
</dbReference>
<dbReference type="PANTHER" id="PTHR37809">
    <property type="entry name" value="RIBOSOMAL PROTEIN S12 METHYLTHIOTRANSFERASE ACCESSORY FACTOR YCAO"/>
    <property type="match status" value="1"/>
</dbReference>
<dbReference type="Proteomes" id="UP001501116">
    <property type="component" value="Unassembled WGS sequence"/>
</dbReference>
<comment type="caution">
    <text evidence="2">The sequence shown here is derived from an EMBL/GenBank/DDBJ whole genome shotgun (WGS) entry which is preliminary data.</text>
</comment>
<dbReference type="EMBL" id="BAAANN010000003">
    <property type="protein sequence ID" value="GAA1943683.1"/>
    <property type="molecule type" value="Genomic_DNA"/>
</dbReference>
<reference evidence="3" key="1">
    <citation type="journal article" date="2019" name="Int. J. Syst. Evol. Microbiol.">
        <title>The Global Catalogue of Microorganisms (GCM) 10K type strain sequencing project: providing services to taxonomists for standard genome sequencing and annotation.</title>
        <authorList>
            <consortium name="The Broad Institute Genomics Platform"/>
            <consortium name="The Broad Institute Genome Sequencing Center for Infectious Disease"/>
            <person name="Wu L."/>
            <person name="Ma J."/>
        </authorList>
    </citation>
    <scope>NUCLEOTIDE SEQUENCE [LARGE SCALE GENOMIC DNA]</scope>
    <source>
        <strain evidence="3">JCM 14545</strain>
    </source>
</reference>